<accession>A0A327Z2U6</accession>
<organism evidence="2 3">
    <name type="scientific">Actinoplanes lutulentus</name>
    <dbReference type="NCBI Taxonomy" id="1287878"/>
    <lineage>
        <taxon>Bacteria</taxon>
        <taxon>Bacillati</taxon>
        <taxon>Actinomycetota</taxon>
        <taxon>Actinomycetes</taxon>
        <taxon>Micromonosporales</taxon>
        <taxon>Micromonosporaceae</taxon>
        <taxon>Actinoplanes</taxon>
    </lineage>
</organism>
<dbReference type="InterPro" id="IPR011990">
    <property type="entry name" value="TPR-like_helical_dom_sf"/>
</dbReference>
<feature type="domain" description="HTH cro/C1-type" evidence="1">
    <location>
        <begin position="8"/>
        <end position="62"/>
    </location>
</feature>
<dbReference type="Gene3D" id="1.10.260.40">
    <property type="entry name" value="lambda repressor-like DNA-binding domains"/>
    <property type="match status" value="1"/>
</dbReference>
<dbReference type="RefSeq" id="WP_111653411.1">
    <property type="nucleotide sequence ID" value="NZ_JACHWI010000002.1"/>
</dbReference>
<dbReference type="Pfam" id="PF13560">
    <property type="entry name" value="HTH_31"/>
    <property type="match status" value="1"/>
</dbReference>
<evidence type="ECO:0000259" key="1">
    <source>
        <dbReference type="PROSITE" id="PS50943"/>
    </source>
</evidence>
<protein>
    <submittedName>
        <fullName evidence="2">DNA-binding XRE family transcriptional regulator</fullName>
    </submittedName>
</protein>
<dbReference type="EMBL" id="QLMJ01000020">
    <property type="protein sequence ID" value="RAK28333.1"/>
    <property type="molecule type" value="Genomic_DNA"/>
</dbReference>
<sequence>MATKRLRLVKFRKTAGHTQETLAQELGVERSTVVRWEAGGTEPQPWMRPRLARALRISDDELRSALDDVVQTQDSASERIEDRPASLDLVSVALLHEEVRNLNDRYDESPSTTLLGPAGQLHGRVVNLRKQAPTARVRRALFEVEAESAIFMGQLVWDVSQRRNHLEPVTYLDQAIHAARQAREPCNESYALLRKSFVALYGEKDPDKGRALATEAADVARSCSPSLTGLAMLHVAEGHAMSGNRTLCETALSEAGSQIGEVNDVDVAAGSYSINEYNRLAGSCYLFLGLPEEAQPILETASKSLAGRKSQAIALGNLTLALLRQTKLDEAADTMHRTIDAVELTRGGGGLNLAFAAGRELRPWRDEPWAQDLYDRLLALMAPN</sequence>
<dbReference type="Proteomes" id="UP000249341">
    <property type="component" value="Unassembled WGS sequence"/>
</dbReference>
<keyword evidence="2" id="KW-0238">DNA-binding</keyword>
<evidence type="ECO:0000313" key="3">
    <source>
        <dbReference type="Proteomes" id="UP000249341"/>
    </source>
</evidence>
<evidence type="ECO:0000313" key="2">
    <source>
        <dbReference type="EMBL" id="RAK28333.1"/>
    </source>
</evidence>
<dbReference type="GO" id="GO:0003677">
    <property type="term" value="F:DNA binding"/>
    <property type="evidence" value="ECO:0007669"/>
    <property type="project" value="UniProtKB-KW"/>
</dbReference>
<dbReference type="SMART" id="SM00530">
    <property type="entry name" value="HTH_XRE"/>
    <property type="match status" value="1"/>
</dbReference>
<keyword evidence="3" id="KW-1185">Reference proteome</keyword>
<dbReference type="PROSITE" id="PS50943">
    <property type="entry name" value="HTH_CROC1"/>
    <property type="match status" value="1"/>
</dbReference>
<proteinExistence type="predicted"/>
<reference evidence="2 3" key="1">
    <citation type="submission" date="2018-06" db="EMBL/GenBank/DDBJ databases">
        <title>Genomic Encyclopedia of Type Strains, Phase III (KMG-III): the genomes of soil and plant-associated and newly described type strains.</title>
        <authorList>
            <person name="Whitman W."/>
        </authorList>
    </citation>
    <scope>NUCLEOTIDE SEQUENCE [LARGE SCALE GENOMIC DNA]</scope>
    <source>
        <strain evidence="2 3">CGMCC 4.7090</strain>
    </source>
</reference>
<gene>
    <name evidence="2" type="ORF">B0I29_120101</name>
</gene>
<dbReference type="SUPFAM" id="SSF48452">
    <property type="entry name" value="TPR-like"/>
    <property type="match status" value="1"/>
</dbReference>
<dbReference type="Gene3D" id="1.25.40.10">
    <property type="entry name" value="Tetratricopeptide repeat domain"/>
    <property type="match status" value="1"/>
</dbReference>
<dbReference type="InterPro" id="IPR010982">
    <property type="entry name" value="Lambda_DNA-bd_dom_sf"/>
</dbReference>
<dbReference type="OrthoDB" id="3831424at2"/>
<name>A0A327Z2U6_9ACTN</name>
<dbReference type="CDD" id="cd00093">
    <property type="entry name" value="HTH_XRE"/>
    <property type="match status" value="1"/>
</dbReference>
<dbReference type="AlphaFoldDB" id="A0A327Z2U6"/>
<dbReference type="InterPro" id="IPR001387">
    <property type="entry name" value="Cro/C1-type_HTH"/>
</dbReference>
<dbReference type="SUPFAM" id="SSF47413">
    <property type="entry name" value="lambda repressor-like DNA-binding domains"/>
    <property type="match status" value="1"/>
</dbReference>
<comment type="caution">
    <text evidence="2">The sequence shown here is derived from an EMBL/GenBank/DDBJ whole genome shotgun (WGS) entry which is preliminary data.</text>
</comment>